<dbReference type="InterPro" id="IPR027417">
    <property type="entry name" value="P-loop_NTPase"/>
</dbReference>
<feature type="transmembrane region" description="Helical" evidence="9">
    <location>
        <begin position="124"/>
        <end position="145"/>
    </location>
</feature>
<feature type="domain" description="ABC transmembrane type-1" evidence="11">
    <location>
        <begin position="266"/>
        <end position="556"/>
    </location>
</feature>
<keyword evidence="4 9" id="KW-0812">Transmembrane</keyword>
<evidence type="ECO:0000256" key="2">
    <source>
        <dbReference type="ARBA" id="ARBA00009726"/>
    </source>
</evidence>
<keyword evidence="13" id="KW-1185">Reference proteome</keyword>
<evidence type="ECO:0000256" key="8">
    <source>
        <dbReference type="ARBA" id="ARBA00023136"/>
    </source>
</evidence>
<dbReference type="GO" id="GO:0016887">
    <property type="term" value="F:ATP hydrolysis activity"/>
    <property type="evidence" value="ECO:0007669"/>
    <property type="project" value="InterPro"/>
</dbReference>
<dbReference type="PROSITE" id="PS50893">
    <property type="entry name" value="ABC_TRANSPORTER_2"/>
    <property type="match status" value="2"/>
</dbReference>
<dbReference type="InterPro" id="IPR036640">
    <property type="entry name" value="ABC1_TM_sf"/>
</dbReference>
<evidence type="ECO:0000313" key="12">
    <source>
        <dbReference type="EMBL" id="CEJ81434.1"/>
    </source>
</evidence>
<dbReference type="PROSITE" id="PS50929">
    <property type="entry name" value="ABC_TM1F"/>
    <property type="match status" value="2"/>
</dbReference>
<feature type="transmembrane region" description="Helical" evidence="9">
    <location>
        <begin position="492"/>
        <end position="517"/>
    </location>
</feature>
<feature type="transmembrane region" description="Helical" evidence="9">
    <location>
        <begin position="20"/>
        <end position="38"/>
    </location>
</feature>
<dbReference type="CDD" id="cd03250">
    <property type="entry name" value="ABCC_MRP_domain1"/>
    <property type="match status" value="1"/>
</dbReference>
<dbReference type="SUPFAM" id="SSF90123">
    <property type="entry name" value="ABC transporter transmembrane region"/>
    <property type="match status" value="2"/>
</dbReference>
<dbReference type="GO" id="GO:0016020">
    <property type="term" value="C:membrane"/>
    <property type="evidence" value="ECO:0007669"/>
    <property type="project" value="UniProtKB-SubCell"/>
</dbReference>
<dbReference type="EMBL" id="CDHN01000001">
    <property type="protein sequence ID" value="CEJ81434.1"/>
    <property type="molecule type" value="Genomic_DNA"/>
</dbReference>
<dbReference type="InterPro" id="IPR050173">
    <property type="entry name" value="ABC_transporter_C-like"/>
</dbReference>
<keyword evidence="7 9" id="KW-1133">Transmembrane helix</keyword>
<feature type="transmembrane region" description="Helical" evidence="9">
    <location>
        <begin position="157"/>
        <end position="177"/>
    </location>
</feature>
<comment type="similarity">
    <text evidence="2">Belongs to the ABC transporter superfamily. ABCC family. Conjugate transporter (TC 3.A.1.208) subfamily.</text>
</comment>
<dbReference type="SUPFAM" id="SSF52540">
    <property type="entry name" value="P-loop containing nucleoside triphosphate hydrolases"/>
    <property type="match status" value="2"/>
</dbReference>
<dbReference type="FunFam" id="3.40.50.300:FF:000838">
    <property type="entry name" value="ABC multidrug transporter (Eurofung)"/>
    <property type="match status" value="1"/>
</dbReference>
<gene>
    <name evidence="12" type="ORF">VHEMI01556</name>
</gene>
<evidence type="ECO:0000259" key="10">
    <source>
        <dbReference type="PROSITE" id="PS50893"/>
    </source>
</evidence>
<dbReference type="Proteomes" id="UP000039046">
    <property type="component" value="Unassembled WGS sequence"/>
</dbReference>
<keyword evidence="6" id="KW-0067">ATP-binding</keyword>
<evidence type="ECO:0000256" key="6">
    <source>
        <dbReference type="ARBA" id="ARBA00022840"/>
    </source>
</evidence>
<feature type="transmembrane region" description="Helical" evidence="9">
    <location>
        <begin position="414"/>
        <end position="433"/>
    </location>
</feature>
<evidence type="ECO:0000256" key="7">
    <source>
        <dbReference type="ARBA" id="ARBA00022989"/>
    </source>
</evidence>
<dbReference type="SMART" id="SM00382">
    <property type="entry name" value="AAA"/>
    <property type="match status" value="2"/>
</dbReference>
<dbReference type="PANTHER" id="PTHR24223:SF456">
    <property type="entry name" value="MULTIDRUG RESISTANCE-ASSOCIATED PROTEIN LETHAL(2)03659"/>
    <property type="match status" value="1"/>
</dbReference>
<evidence type="ECO:0000256" key="3">
    <source>
        <dbReference type="ARBA" id="ARBA00022448"/>
    </source>
</evidence>
<keyword evidence="5" id="KW-0547">Nucleotide-binding</keyword>
<dbReference type="PROSITE" id="PS00211">
    <property type="entry name" value="ABC_TRANSPORTER_1"/>
    <property type="match status" value="1"/>
</dbReference>
<sequence>MLDLELYDRLRELNITIEGVQNVLSIVVLFLWCTAFIFPTKIRLENNVEEYVTPINFKLFLSHRESVTVLVFLSWLPCCAVALSYYTSYIPSNDLIENKLREITPILYLGVCCMGFFRAKNYTAGFLIAVCGILISATIIATSTIDLLKPDIDPVNHTRALALLTGSVATLCSFAGLRRYPDVSFDGETLDRQAFASVLEFLSFSWGADSYSDHANPAAKIRELPGPRLRYRTSEVVKRTTPYDSKTSLWSWLFKVYRGPFILQWVVIIVKSAFAVVPPYFVLQFLQALEAREPRSPTTPALLLLVVGIAVSAFADKFVNILEQTITYRWLRQPMAALLQSMIYRKALRLENANDPDPTSESKSTQKSTRAIMAHMRNDVSKVAGATQDLTKMPVAFFELAFASYFLVQLLSYRAVFFGIAIAVLSLPTGALFSNHYRILQNNLTIHREGRMSLLTQVLRNIRQIRFSGSEDFWIKKILEVRRREQADDWSAGLAMSTYVFLSNLSLVCLGAVPLIMHALEHDGITASVAFTCMNLFSTVNGSISMVPLAWSFGMEARAAAHRLEAFFRRAERAEVIVPYEKIIFDHASITWPTSVSETDREVFRLSDLDFGFPPKRFSLISGPTASGKTLLLNAILGEVKLLSGQIKSPAGLPSNSNGSPRVAFVSPNPWMEDTTIQENILFGAEPDNLRYRMVLEACGLRPDLRLLKDGDQTELGPKAATLSGGQRWRLSLARALYSQAKTIVLGDIMSAVDVQMREWLLKHALTGELARGRTIILATHHIDLCRPRASFQVHLADGKVARTERLTPVEYRIPRYEDYSERFGSDDTEKSTKKPTTKKPSKFNGWESLGIWMQVSGPSVVWPLMLLAIVLHRVFVNITQWLMKEVTNLLQGDEIESSWLKVDQIPGDPPTYHEILVSLLQLYLIANVTSCIFVAAYNVFSYVIAQRTSKVLFEDMIQGVFRAMLDWVDNVPRGEVNSRYMGDIKAVDSYLQPSVAHLISSVVNVVAIIIACGKVSGAVCLCACVLLVGVWYNSSSTLPISEELQKTESASHAPIFDRMSSLLAPGGLTTVRAYRREEDFIDMMHERIDNQSTAGWAQLLCTESSAMNTRLIGLVLRATIAIAAVQFQTPASTVGFVLTVEGNFTRAASDVLSRVISLQGLLQSAGRVHEYGTMPRERLSGFDAPKAWPSRGEVVIDNFSAGYDDKTPVLKRLNLTFAAGSRVGIVGRTGAGKSSFTLALFRLIGALHGSIKIDGVELSTLKLQVLRSKLFIIPQDPFLYGGTLRANIDSEGKYTDAQINKALVKVQIGLPLDFDVADGGGNLSQGQRQLICLSRALLARPKVLVLDEPTSSVDMETDGIVQRVLREDFKDSTMIVIAHRLSSVADFDKIVVLNEGVVAEEGAPAELVAKKGAFWDMVKKSTDKTTLLAAIQQSAGSSSAAS</sequence>
<feature type="transmembrane region" description="Helical" evidence="9">
    <location>
        <begin position="529"/>
        <end position="553"/>
    </location>
</feature>
<keyword evidence="8 9" id="KW-0472">Membrane</keyword>
<keyword evidence="3" id="KW-0813">Transport</keyword>
<dbReference type="InterPro" id="IPR003593">
    <property type="entry name" value="AAA+_ATPase"/>
</dbReference>
<proteinExistence type="inferred from homology"/>
<evidence type="ECO:0000259" key="11">
    <source>
        <dbReference type="PROSITE" id="PS50929"/>
    </source>
</evidence>
<reference evidence="12 13" key="1">
    <citation type="journal article" date="2015" name="Genome Announc.">
        <title>Draft Genome Sequence and Gene Annotation of the Entomopathogenic Fungus Verticillium hemipterigenum.</title>
        <authorList>
            <person name="Horn F."/>
            <person name="Habel A."/>
            <person name="Scharf D.H."/>
            <person name="Dworschak J."/>
            <person name="Brakhage A.A."/>
            <person name="Guthke R."/>
            <person name="Hertweck C."/>
            <person name="Linde J."/>
        </authorList>
    </citation>
    <scope>NUCLEOTIDE SEQUENCE [LARGE SCALE GENOMIC DNA]</scope>
</reference>
<dbReference type="Pfam" id="PF00664">
    <property type="entry name" value="ABC_membrane"/>
    <property type="match status" value="2"/>
</dbReference>
<dbReference type="InterPro" id="IPR011527">
    <property type="entry name" value="ABC1_TM_dom"/>
</dbReference>
<dbReference type="GO" id="GO:0005524">
    <property type="term" value="F:ATP binding"/>
    <property type="evidence" value="ECO:0007669"/>
    <property type="project" value="UniProtKB-KW"/>
</dbReference>
<dbReference type="InterPro" id="IPR003439">
    <property type="entry name" value="ABC_transporter-like_ATP-bd"/>
</dbReference>
<accession>A0A0A1T7U2</accession>
<feature type="domain" description="ABC transmembrane type-1" evidence="11">
    <location>
        <begin position="865"/>
        <end position="1161"/>
    </location>
</feature>
<protein>
    <recommendedName>
        <fullName evidence="14">ABC transporter</fullName>
    </recommendedName>
</protein>
<organism evidence="12 13">
    <name type="scientific">[Torrubiella] hemipterigena</name>
    <dbReference type="NCBI Taxonomy" id="1531966"/>
    <lineage>
        <taxon>Eukaryota</taxon>
        <taxon>Fungi</taxon>
        <taxon>Dikarya</taxon>
        <taxon>Ascomycota</taxon>
        <taxon>Pezizomycotina</taxon>
        <taxon>Sordariomycetes</taxon>
        <taxon>Hypocreomycetidae</taxon>
        <taxon>Hypocreales</taxon>
        <taxon>Clavicipitaceae</taxon>
        <taxon>Clavicipitaceae incertae sedis</taxon>
        <taxon>'Torrubiella' clade</taxon>
    </lineage>
</organism>
<feature type="domain" description="ABC transporter" evidence="10">
    <location>
        <begin position="1195"/>
        <end position="1421"/>
    </location>
</feature>
<feature type="transmembrane region" description="Helical" evidence="9">
    <location>
        <begin position="100"/>
        <end position="117"/>
    </location>
</feature>
<evidence type="ECO:0000256" key="1">
    <source>
        <dbReference type="ARBA" id="ARBA00004141"/>
    </source>
</evidence>
<dbReference type="Gene3D" id="1.20.1560.10">
    <property type="entry name" value="ABC transporter type 1, transmembrane domain"/>
    <property type="match status" value="2"/>
</dbReference>
<evidence type="ECO:0000256" key="4">
    <source>
        <dbReference type="ARBA" id="ARBA00022692"/>
    </source>
</evidence>
<dbReference type="Pfam" id="PF00005">
    <property type="entry name" value="ABC_tran"/>
    <property type="match status" value="2"/>
</dbReference>
<dbReference type="InterPro" id="IPR017871">
    <property type="entry name" value="ABC_transporter-like_CS"/>
</dbReference>
<dbReference type="PANTHER" id="PTHR24223">
    <property type="entry name" value="ATP-BINDING CASSETTE SUB-FAMILY C"/>
    <property type="match status" value="1"/>
</dbReference>
<dbReference type="STRING" id="1531966.A0A0A1T7U2"/>
<feature type="transmembrane region" description="Helical" evidence="9">
    <location>
        <begin position="261"/>
        <end position="281"/>
    </location>
</feature>
<dbReference type="GO" id="GO:0140359">
    <property type="term" value="F:ABC-type transporter activity"/>
    <property type="evidence" value="ECO:0007669"/>
    <property type="project" value="InterPro"/>
</dbReference>
<dbReference type="HOGENOM" id="CLU_000604_27_6_1"/>
<comment type="subcellular location">
    <subcellularLocation>
        <location evidence="1">Membrane</location>
        <topology evidence="1">Multi-pass membrane protein</topology>
    </subcellularLocation>
</comment>
<evidence type="ECO:0000313" key="13">
    <source>
        <dbReference type="Proteomes" id="UP000039046"/>
    </source>
</evidence>
<feature type="transmembrane region" description="Helical" evidence="9">
    <location>
        <begin position="301"/>
        <end position="322"/>
    </location>
</feature>
<evidence type="ECO:0008006" key="14">
    <source>
        <dbReference type="Google" id="ProtNLM"/>
    </source>
</evidence>
<dbReference type="CDD" id="cd03244">
    <property type="entry name" value="ABCC_MRP_domain2"/>
    <property type="match status" value="1"/>
</dbReference>
<name>A0A0A1T7U2_9HYPO</name>
<feature type="domain" description="ABC transporter" evidence="10">
    <location>
        <begin position="591"/>
        <end position="823"/>
    </location>
</feature>
<dbReference type="OrthoDB" id="6500128at2759"/>
<feature type="transmembrane region" description="Helical" evidence="9">
    <location>
        <begin position="67"/>
        <end position="88"/>
    </location>
</feature>
<dbReference type="Gene3D" id="3.40.50.300">
    <property type="entry name" value="P-loop containing nucleotide triphosphate hydrolases"/>
    <property type="match status" value="2"/>
</dbReference>
<evidence type="ECO:0000256" key="9">
    <source>
        <dbReference type="SAM" id="Phobius"/>
    </source>
</evidence>
<evidence type="ECO:0000256" key="5">
    <source>
        <dbReference type="ARBA" id="ARBA00022741"/>
    </source>
</evidence>